<protein>
    <recommendedName>
        <fullName evidence="5">Colicin transporter</fullName>
    </recommendedName>
</protein>
<evidence type="ECO:0000256" key="2">
    <source>
        <dbReference type="SAM" id="MobiDB-lite"/>
    </source>
</evidence>
<dbReference type="RefSeq" id="WP_135087117.1">
    <property type="nucleotide sequence ID" value="NZ_SPDV01000021.1"/>
</dbReference>
<evidence type="ECO:0000313" key="3">
    <source>
        <dbReference type="EMBL" id="TFI57934.1"/>
    </source>
</evidence>
<dbReference type="Proteomes" id="UP000298213">
    <property type="component" value="Unassembled WGS sequence"/>
</dbReference>
<feature type="coiled-coil region" evidence="1">
    <location>
        <begin position="29"/>
        <end position="56"/>
    </location>
</feature>
<feature type="compositionally biased region" description="Basic and acidic residues" evidence="2">
    <location>
        <begin position="214"/>
        <end position="230"/>
    </location>
</feature>
<proteinExistence type="predicted"/>
<evidence type="ECO:0008006" key="5">
    <source>
        <dbReference type="Google" id="ProtNLM"/>
    </source>
</evidence>
<gene>
    <name evidence="3" type="ORF">E2493_12110</name>
</gene>
<evidence type="ECO:0000313" key="4">
    <source>
        <dbReference type="Proteomes" id="UP000298213"/>
    </source>
</evidence>
<dbReference type="AlphaFoldDB" id="A0A4Y8ZPP9"/>
<sequence length="265" mass="27383">MIVQGFKSVIWVATVGGAALSCYMVSLQVATERAELVKVERQIIAAKREIRSLQTELGTRGRLSQLEQWNAEVLALAAPSSAQYLSDGVKLARFERRDPTLGERAADVRMAAMHTGEPAPTAPLKPAIVRAVAAAPVTAAPTVQRASFTPTVGLRQMVAAAKPVERKPAAPQPASVKAVATSAKPVATAKGEAAGPAKLAAARDAVKPAADTKAAARPDAKPAARSEPKIVAKAPAAKPRTSRLDGKLVAEINSAARKGQGSGGN</sequence>
<feature type="region of interest" description="Disordered" evidence="2">
    <location>
        <begin position="204"/>
        <end position="265"/>
    </location>
</feature>
<keyword evidence="4" id="KW-1185">Reference proteome</keyword>
<organism evidence="3 4">
    <name type="scientific">Sphingomonas parva</name>
    <dbReference type="NCBI Taxonomy" id="2555898"/>
    <lineage>
        <taxon>Bacteria</taxon>
        <taxon>Pseudomonadati</taxon>
        <taxon>Pseudomonadota</taxon>
        <taxon>Alphaproteobacteria</taxon>
        <taxon>Sphingomonadales</taxon>
        <taxon>Sphingomonadaceae</taxon>
        <taxon>Sphingomonas</taxon>
    </lineage>
</organism>
<name>A0A4Y8ZPP9_9SPHN</name>
<accession>A0A4Y8ZPP9</accession>
<comment type="caution">
    <text evidence="3">The sequence shown here is derived from an EMBL/GenBank/DDBJ whole genome shotgun (WGS) entry which is preliminary data.</text>
</comment>
<dbReference type="OrthoDB" id="7391128at2"/>
<dbReference type="PROSITE" id="PS51257">
    <property type="entry name" value="PROKAR_LIPOPROTEIN"/>
    <property type="match status" value="1"/>
</dbReference>
<keyword evidence="1" id="KW-0175">Coiled coil</keyword>
<reference evidence="3 4" key="1">
    <citation type="submission" date="2019-03" db="EMBL/GenBank/DDBJ databases">
        <title>Genome sequence of Sphingomonas sp. 17J27-24.</title>
        <authorList>
            <person name="Kim M."/>
            <person name="Maeng S."/>
            <person name="Sathiyaraj S."/>
        </authorList>
    </citation>
    <scope>NUCLEOTIDE SEQUENCE [LARGE SCALE GENOMIC DNA]</scope>
    <source>
        <strain evidence="3 4">17J27-24</strain>
    </source>
</reference>
<evidence type="ECO:0000256" key="1">
    <source>
        <dbReference type="SAM" id="Coils"/>
    </source>
</evidence>
<feature type="compositionally biased region" description="Low complexity" evidence="2">
    <location>
        <begin position="204"/>
        <end position="213"/>
    </location>
</feature>
<dbReference type="EMBL" id="SPDV01000021">
    <property type="protein sequence ID" value="TFI57934.1"/>
    <property type="molecule type" value="Genomic_DNA"/>
</dbReference>